<dbReference type="AlphaFoldDB" id="A0AAV8ZQT0"/>
<evidence type="ECO:0008006" key="10">
    <source>
        <dbReference type="Google" id="ProtNLM"/>
    </source>
</evidence>
<evidence type="ECO:0000256" key="3">
    <source>
        <dbReference type="ARBA" id="ARBA00022692"/>
    </source>
</evidence>
<accession>A0AAV8ZQT0</accession>
<keyword evidence="5 7" id="KW-1133">Transmembrane helix</keyword>
<name>A0AAV8ZQT0_9CUCU</name>
<evidence type="ECO:0000256" key="7">
    <source>
        <dbReference type="SAM" id="Phobius"/>
    </source>
</evidence>
<evidence type="ECO:0000313" key="9">
    <source>
        <dbReference type="Proteomes" id="UP001162156"/>
    </source>
</evidence>
<evidence type="ECO:0000256" key="4">
    <source>
        <dbReference type="ARBA" id="ARBA00022968"/>
    </source>
</evidence>
<evidence type="ECO:0000256" key="2">
    <source>
        <dbReference type="ARBA" id="ARBA00006462"/>
    </source>
</evidence>
<keyword evidence="4" id="KW-0735">Signal-anchor</keyword>
<evidence type="ECO:0000256" key="1">
    <source>
        <dbReference type="ARBA" id="ARBA00004606"/>
    </source>
</evidence>
<dbReference type="GO" id="GO:0016020">
    <property type="term" value="C:membrane"/>
    <property type="evidence" value="ECO:0007669"/>
    <property type="project" value="UniProtKB-SubCell"/>
</dbReference>
<evidence type="ECO:0000313" key="8">
    <source>
        <dbReference type="EMBL" id="KAJ8967478.1"/>
    </source>
</evidence>
<comment type="subcellular location">
    <subcellularLocation>
        <location evidence="1">Membrane</location>
        <topology evidence="1">Single-pass type II membrane protein</topology>
    </subcellularLocation>
</comment>
<keyword evidence="6 7" id="KW-0472">Membrane</keyword>
<dbReference type="Gene3D" id="3.90.550.50">
    <property type="match status" value="1"/>
</dbReference>
<dbReference type="PANTHER" id="PTHR23033">
    <property type="entry name" value="BETA1,3-GALACTOSYLTRANSFERASE"/>
    <property type="match status" value="1"/>
</dbReference>
<keyword evidence="9" id="KW-1185">Reference proteome</keyword>
<proteinExistence type="inferred from homology"/>
<protein>
    <recommendedName>
        <fullName evidence="10">Glycoprotein-N-acetylgalactosamine 3-beta-galactosyltransferase 1-like</fullName>
    </recommendedName>
</protein>
<evidence type="ECO:0000256" key="6">
    <source>
        <dbReference type="ARBA" id="ARBA00023136"/>
    </source>
</evidence>
<dbReference type="Proteomes" id="UP001162156">
    <property type="component" value="Unassembled WGS sequence"/>
</dbReference>
<comment type="caution">
    <text evidence="8">The sequence shown here is derived from an EMBL/GenBank/DDBJ whole genome shotgun (WGS) entry which is preliminary data.</text>
</comment>
<dbReference type="EMBL" id="JANEYF010000851">
    <property type="protein sequence ID" value="KAJ8967478.1"/>
    <property type="molecule type" value="Genomic_DNA"/>
</dbReference>
<keyword evidence="3 7" id="KW-0812">Transmembrane</keyword>
<organism evidence="8 9">
    <name type="scientific">Rhamnusium bicolor</name>
    <dbReference type="NCBI Taxonomy" id="1586634"/>
    <lineage>
        <taxon>Eukaryota</taxon>
        <taxon>Metazoa</taxon>
        <taxon>Ecdysozoa</taxon>
        <taxon>Arthropoda</taxon>
        <taxon>Hexapoda</taxon>
        <taxon>Insecta</taxon>
        <taxon>Pterygota</taxon>
        <taxon>Neoptera</taxon>
        <taxon>Endopterygota</taxon>
        <taxon>Coleoptera</taxon>
        <taxon>Polyphaga</taxon>
        <taxon>Cucujiformia</taxon>
        <taxon>Chrysomeloidea</taxon>
        <taxon>Cerambycidae</taxon>
        <taxon>Lepturinae</taxon>
        <taxon>Rhagiini</taxon>
        <taxon>Rhamnusium</taxon>
    </lineage>
</organism>
<dbReference type="InterPro" id="IPR026050">
    <property type="entry name" value="C1GALT1/C1GALT1_chp1"/>
</dbReference>
<dbReference type="GO" id="GO:0016263">
    <property type="term" value="F:glycoprotein-N-acetylgalactosamine 3-beta-galactosyltransferase activity"/>
    <property type="evidence" value="ECO:0007669"/>
    <property type="project" value="TreeGrafter"/>
</dbReference>
<comment type="similarity">
    <text evidence="2">Belongs to the glycosyltransferase 31 family. Beta3-Gal-T subfamily.</text>
</comment>
<reference evidence="8" key="1">
    <citation type="journal article" date="2023" name="Insect Mol. Biol.">
        <title>Genome sequencing provides insights into the evolution of gene families encoding plant cell wall-degrading enzymes in longhorned beetles.</title>
        <authorList>
            <person name="Shin N.R."/>
            <person name="Okamura Y."/>
            <person name="Kirsch R."/>
            <person name="Pauchet Y."/>
        </authorList>
    </citation>
    <scope>NUCLEOTIDE SEQUENCE</scope>
    <source>
        <strain evidence="8">RBIC_L_NR</strain>
    </source>
</reference>
<gene>
    <name evidence="8" type="ORF">NQ314_002792</name>
</gene>
<feature type="transmembrane region" description="Helical" evidence="7">
    <location>
        <begin position="6"/>
        <end position="23"/>
    </location>
</feature>
<evidence type="ECO:0000256" key="5">
    <source>
        <dbReference type="ARBA" id="ARBA00022989"/>
    </source>
</evidence>
<sequence>MVHFYLRLITFFIGVIIGVLLAIKYKNYVVEVYTKSEVSAKKHIPSYNTWLESQRLKRKDILWDILRYKRHDYMIESHFLYSKIKVLCIILVRNSRNVKAIENTWGRGCNNIKLIEVNAKNKVIFGKRNKESSSWVLLCKTLKNINYEYDWVLIANDNTFFILENLRYYVASLKSSKRYYMGYAVKFWDTVYNSGEAGYVISKGTVYTFNKHFMETDCSTNTYWNREDFYLGKYLSKLNITPIDTRDSEGLSTFHPYNWYHVFFPGENYYKTSIFPVQCCSKNSISFQAIEGDKMYTYYYLLYTLQIFVDGKFGNRPSATQIPDEQVWKQFLKERNVPSDNITSIQYFKIWENLVDDPSSFAALIKKEVHFDYD</sequence>
<dbReference type="PANTHER" id="PTHR23033:SF14">
    <property type="entry name" value="GLYCOPROTEIN-N-ACETYLGALACTOSAMINE 3-BETA-GALACTOSYLTRANSFERASE 1-RELATED"/>
    <property type="match status" value="1"/>
</dbReference>